<evidence type="ECO:0000313" key="3">
    <source>
        <dbReference type="Proteomes" id="UP001242368"/>
    </source>
</evidence>
<evidence type="ECO:0000313" key="2">
    <source>
        <dbReference type="EMBL" id="MDN3707204.1"/>
    </source>
</evidence>
<reference evidence="3" key="1">
    <citation type="journal article" date="2019" name="Int. J. Syst. Evol. Microbiol.">
        <title>The Global Catalogue of Microorganisms (GCM) 10K type strain sequencing project: providing services to taxonomists for standard genome sequencing and annotation.</title>
        <authorList>
            <consortium name="The Broad Institute Genomics Platform"/>
            <consortium name="The Broad Institute Genome Sequencing Center for Infectious Disease"/>
            <person name="Wu L."/>
            <person name="Ma J."/>
        </authorList>
    </citation>
    <scope>NUCLEOTIDE SEQUENCE [LARGE SCALE GENOMIC DNA]</scope>
    <source>
        <strain evidence="3">CECT 7184</strain>
    </source>
</reference>
<organism evidence="2 3">
    <name type="scientific">Paenimyroides ceti</name>
    <dbReference type="NCBI Taxonomy" id="395087"/>
    <lineage>
        <taxon>Bacteria</taxon>
        <taxon>Pseudomonadati</taxon>
        <taxon>Bacteroidota</taxon>
        <taxon>Flavobacteriia</taxon>
        <taxon>Flavobacteriales</taxon>
        <taxon>Flavobacteriaceae</taxon>
        <taxon>Paenimyroides</taxon>
    </lineage>
</organism>
<dbReference type="EMBL" id="JAUFQU010000001">
    <property type="protein sequence ID" value="MDN3707204.1"/>
    <property type="molecule type" value="Genomic_DNA"/>
</dbReference>
<evidence type="ECO:0000256" key="1">
    <source>
        <dbReference type="SAM" id="Phobius"/>
    </source>
</evidence>
<keyword evidence="1" id="KW-1133">Transmembrane helix</keyword>
<keyword evidence="3" id="KW-1185">Reference proteome</keyword>
<accession>A0ABT8CSQ3</accession>
<feature type="transmembrane region" description="Helical" evidence="1">
    <location>
        <begin position="26"/>
        <end position="47"/>
    </location>
</feature>
<protein>
    <submittedName>
        <fullName evidence="2">Redox-active disulfide protein 2</fullName>
    </submittedName>
</protein>
<feature type="transmembrane region" description="Helical" evidence="1">
    <location>
        <begin position="53"/>
        <end position="71"/>
    </location>
</feature>
<proteinExistence type="predicted"/>
<sequence>MKKYRMKNKEFHEMTNEELRKKKKSLASTTGFLTGLLIILLVAAVYICIRKGFTPLIIIPFALSPIIIVNYKKIKEIKEELKKRL</sequence>
<dbReference type="RefSeq" id="WP_290363230.1">
    <property type="nucleotide sequence ID" value="NZ_JAUFQU010000001.1"/>
</dbReference>
<keyword evidence="1" id="KW-0812">Transmembrane</keyword>
<keyword evidence="1" id="KW-0472">Membrane</keyword>
<name>A0ABT8CSQ3_9FLAO</name>
<comment type="caution">
    <text evidence="2">The sequence shown here is derived from an EMBL/GenBank/DDBJ whole genome shotgun (WGS) entry which is preliminary data.</text>
</comment>
<gene>
    <name evidence="2" type="ORF">QW060_08660</name>
</gene>
<dbReference type="Proteomes" id="UP001242368">
    <property type="component" value="Unassembled WGS sequence"/>
</dbReference>